<feature type="compositionally biased region" description="Polar residues" evidence="10">
    <location>
        <begin position="1"/>
        <end position="10"/>
    </location>
</feature>
<sequence length="422" mass="48401">MASSGDSLAQRSKKEASVSKTAPDETSVAPHDDNQYDHQMVLGGAPEIEPAASSSPSSEPVFKHCHHCRLRRKDTFQCMASPKNCELKYCWSCLKNHYPNEMQPVTVDDWKCPKCQNKCNCSRCRIKRGEKPLGRNKRQHGDATMSDVMKMDINEVQFHASASTSTIRQQTPVNNGKNANTFRVIIFMQRGNRKNPKPIKCASEANNNYAEVQLPQGSPIDTVASIAMPASDVGHAFQFLKFCESFGQVFNLTEDDPHKLLNCLFFYKRQKDNEPLIIKFQKKLISFVPKDGRKRPLTCWLKDLDRTICKSKYPILNLQLRRSDMTEEEYDELEPSSKLRVLNFLSDEVLEEKSRVNVIRLEPSYATDSGNKFWNFGRSSSYLRVYMQGLLSVHDASGWIKFDLDQQNLWENYIFSTKNKNR</sequence>
<dbReference type="InterPro" id="IPR040221">
    <property type="entry name" value="CDCA7/CDA7L"/>
</dbReference>
<evidence type="ECO:0000256" key="9">
    <source>
        <dbReference type="ARBA" id="ARBA00023242"/>
    </source>
</evidence>
<keyword evidence="13" id="KW-1185">Reference proteome</keyword>
<dbReference type="Pfam" id="PF10497">
    <property type="entry name" value="zf-4CXXC_R1"/>
    <property type="match status" value="1"/>
</dbReference>
<keyword evidence="5" id="KW-0597">Phosphoprotein</keyword>
<dbReference type="GO" id="GO:0006355">
    <property type="term" value="P:regulation of DNA-templated transcription"/>
    <property type="evidence" value="ECO:0007669"/>
    <property type="project" value="InterPro"/>
</dbReference>
<evidence type="ECO:0000256" key="7">
    <source>
        <dbReference type="ARBA" id="ARBA00023015"/>
    </source>
</evidence>
<evidence type="ECO:0000256" key="6">
    <source>
        <dbReference type="ARBA" id="ARBA00022843"/>
    </source>
</evidence>
<dbReference type="Gramene" id="Kaladp0048s0842.1.v1.1">
    <property type="protein sequence ID" value="Kaladp0048s0842.1.v1.1"/>
    <property type="gene ID" value="Kaladp0048s0842.v1.1"/>
</dbReference>
<name>A0A7N0U1G3_KALFE</name>
<evidence type="ECO:0000256" key="10">
    <source>
        <dbReference type="SAM" id="MobiDB-lite"/>
    </source>
</evidence>
<evidence type="ECO:0000256" key="2">
    <source>
        <dbReference type="ARBA" id="ARBA00004496"/>
    </source>
</evidence>
<proteinExistence type="predicted"/>
<evidence type="ECO:0000256" key="1">
    <source>
        <dbReference type="ARBA" id="ARBA00004123"/>
    </source>
</evidence>
<dbReference type="AlphaFoldDB" id="A0A7N0U1G3"/>
<dbReference type="GO" id="GO:0005737">
    <property type="term" value="C:cytoplasm"/>
    <property type="evidence" value="ECO:0007669"/>
    <property type="project" value="UniProtKB-SubCell"/>
</dbReference>
<evidence type="ECO:0000256" key="4">
    <source>
        <dbReference type="ARBA" id="ARBA00022499"/>
    </source>
</evidence>
<feature type="region of interest" description="Disordered" evidence="10">
    <location>
        <begin position="1"/>
        <end position="42"/>
    </location>
</feature>
<evidence type="ECO:0000256" key="3">
    <source>
        <dbReference type="ARBA" id="ARBA00022490"/>
    </source>
</evidence>
<evidence type="ECO:0000313" key="12">
    <source>
        <dbReference type="EnsemblPlants" id="Kaladp0048s0842.1.v1.1"/>
    </source>
</evidence>
<dbReference type="EnsemblPlants" id="Kaladp0048s0842.1.v1.1">
    <property type="protein sequence ID" value="Kaladp0048s0842.1.v1.1"/>
    <property type="gene ID" value="Kaladp0048s0842.v1.1"/>
</dbReference>
<keyword evidence="3" id="KW-0963">Cytoplasm</keyword>
<dbReference type="InterPro" id="IPR018866">
    <property type="entry name" value="Znf-4CXXC_R1"/>
</dbReference>
<evidence type="ECO:0000259" key="11">
    <source>
        <dbReference type="Pfam" id="PF10497"/>
    </source>
</evidence>
<keyword evidence="4" id="KW-1017">Isopeptide bond</keyword>
<protein>
    <recommendedName>
        <fullName evidence="11">Zinc-finger domain-containing protein</fullName>
    </recommendedName>
</protein>
<dbReference type="PANTHER" id="PTHR31169">
    <property type="entry name" value="OS05G0300700 PROTEIN"/>
    <property type="match status" value="1"/>
</dbReference>
<keyword evidence="7" id="KW-0805">Transcription regulation</keyword>
<dbReference type="PANTHER" id="PTHR31169:SF8">
    <property type="entry name" value="ZINC-FINGER DOMAIN OF MONOAMINE-OXIDASE A REPRESSOR R1 PROTEIN"/>
    <property type="match status" value="1"/>
</dbReference>
<evidence type="ECO:0000256" key="8">
    <source>
        <dbReference type="ARBA" id="ARBA00023163"/>
    </source>
</evidence>
<keyword evidence="6" id="KW-0832">Ubl conjugation</keyword>
<evidence type="ECO:0000256" key="5">
    <source>
        <dbReference type="ARBA" id="ARBA00022553"/>
    </source>
</evidence>
<evidence type="ECO:0000313" key="13">
    <source>
        <dbReference type="Proteomes" id="UP000594263"/>
    </source>
</evidence>
<accession>A0A7N0U1G3</accession>
<reference evidence="12" key="1">
    <citation type="submission" date="2021-01" db="UniProtKB">
        <authorList>
            <consortium name="EnsemblPlants"/>
        </authorList>
    </citation>
    <scope>IDENTIFICATION</scope>
</reference>
<dbReference type="Proteomes" id="UP000594263">
    <property type="component" value="Unplaced"/>
</dbReference>
<comment type="subcellular location">
    <subcellularLocation>
        <location evidence="2">Cytoplasm</location>
    </subcellularLocation>
    <subcellularLocation>
        <location evidence="1">Nucleus</location>
    </subcellularLocation>
</comment>
<dbReference type="GO" id="GO:0005634">
    <property type="term" value="C:nucleus"/>
    <property type="evidence" value="ECO:0007669"/>
    <property type="project" value="UniProtKB-SubCell"/>
</dbReference>
<feature type="domain" description="Zinc-finger" evidence="11">
    <location>
        <begin position="63"/>
        <end position="150"/>
    </location>
</feature>
<keyword evidence="9" id="KW-0539">Nucleus</keyword>
<organism evidence="12 13">
    <name type="scientific">Kalanchoe fedtschenkoi</name>
    <name type="common">Lavender scallops</name>
    <name type="synonym">South American air plant</name>
    <dbReference type="NCBI Taxonomy" id="63787"/>
    <lineage>
        <taxon>Eukaryota</taxon>
        <taxon>Viridiplantae</taxon>
        <taxon>Streptophyta</taxon>
        <taxon>Embryophyta</taxon>
        <taxon>Tracheophyta</taxon>
        <taxon>Spermatophyta</taxon>
        <taxon>Magnoliopsida</taxon>
        <taxon>eudicotyledons</taxon>
        <taxon>Gunneridae</taxon>
        <taxon>Pentapetalae</taxon>
        <taxon>Saxifragales</taxon>
        <taxon>Crassulaceae</taxon>
        <taxon>Kalanchoe</taxon>
    </lineage>
</organism>
<keyword evidence="8" id="KW-0804">Transcription</keyword>